<dbReference type="RefSeq" id="WP_330130072.1">
    <property type="nucleotide sequence ID" value="NZ_JAUHLI010000020.1"/>
</dbReference>
<evidence type="ECO:0000256" key="1">
    <source>
        <dbReference type="ARBA" id="ARBA00023118"/>
    </source>
</evidence>
<evidence type="ECO:0000259" key="2">
    <source>
        <dbReference type="Pfam" id="PF03787"/>
    </source>
</evidence>
<gene>
    <name evidence="3" type="ORF">QWY20_16315</name>
</gene>
<accession>A0ABU7J922</accession>
<keyword evidence="4" id="KW-1185">Reference proteome</keyword>
<organism evidence="3 4">
    <name type="scientific">Alkalimonas cellulosilytica</name>
    <dbReference type="NCBI Taxonomy" id="3058395"/>
    <lineage>
        <taxon>Bacteria</taxon>
        <taxon>Pseudomonadati</taxon>
        <taxon>Pseudomonadota</taxon>
        <taxon>Gammaproteobacteria</taxon>
        <taxon>Alkalimonas</taxon>
    </lineage>
</organism>
<sequence>MTKVHLTRLVLETTSPMVISSGERETGFDNALARDANGLPYIPATAIAGVWRSLATQLDAAMALRWFGALQQRSLLRLQPGFLHNSVNKPVMGLQDPAALAAEPLFARLLMASPHHRDRVAINDRGVAKDTAKFEQIMLPAGLRFSTTIQWTLTDAADSEALLKQWDQLLQLWADRRMSFGASTRNGLGQIKLVGLQEQLFDLAEGPSAAKALQQAARAVPTTLSKTLAAASTALVADIPLQALDNWRCGAGSVLLGKPPKSGSVALISYSEPRVEWRQHQASWQPKSPVLCGSSIKGILAHRLAFHYRRHAGIFAEQMADESHASWQKRPEALDTLLGLVGENHEDARAGLLYVDDSSIDVKAEDTVLRTHNAIDRFTGGVMQGALFTEELLYQPKFSVRLWLRNTESLDATLKAALADTLRDLTEGLLPMGAGSGRGISLVALDSSRELFIHPDFQTAQQEKTA</sequence>
<evidence type="ECO:0000313" key="4">
    <source>
        <dbReference type="Proteomes" id="UP001336314"/>
    </source>
</evidence>
<name>A0ABU7J922_9GAMM</name>
<feature type="domain" description="CRISPR type III-associated protein" evidence="2">
    <location>
        <begin position="249"/>
        <end position="439"/>
    </location>
</feature>
<dbReference type="EMBL" id="JAUHLI010000020">
    <property type="protein sequence ID" value="MEE2003024.1"/>
    <property type="molecule type" value="Genomic_DNA"/>
</dbReference>
<evidence type="ECO:0000313" key="3">
    <source>
        <dbReference type="EMBL" id="MEE2003024.1"/>
    </source>
</evidence>
<dbReference type="InterPro" id="IPR005537">
    <property type="entry name" value="RAMP_III_fam"/>
</dbReference>
<dbReference type="PANTHER" id="PTHR35579:SF6">
    <property type="entry name" value="DUF324 DOMAIN-CONTAINING PROTEIN"/>
    <property type="match status" value="1"/>
</dbReference>
<dbReference type="PANTHER" id="PTHR35579">
    <property type="entry name" value="CRISPR SYSTEM CMS ENDORIBONUCLEASE CSM3"/>
    <property type="match status" value="1"/>
</dbReference>
<keyword evidence="1" id="KW-0051">Antiviral defense</keyword>
<dbReference type="Pfam" id="PF03787">
    <property type="entry name" value="RAMPs"/>
    <property type="match status" value="2"/>
</dbReference>
<protein>
    <submittedName>
        <fullName evidence="3">RAMP superfamily CRISPR-associated protein</fullName>
    </submittedName>
</protein>
<reference evidence="3 4" key="1">
    <citation type="submission" date="2023-07" db="EMBL/GenBank/DDBJ databases">
        <title>Alkalimonas sp., MEB108 novel, alkaliphilic bacterium isolated from Lonar Lake, India.</title>
        <authorList>
            <person name="Joshi A."/>
            <person name="Thite S."/>
        </authorList>
    </citation>
    <scope>NUCLEOTIDE SEQUENCE [LARGE SCALE GENOMIC DNA]</scope>
    <source>
        <strain evidence="3 4">MEB108</strain>
    </source>
</reference>
<dbReference type="InterPro" id="IPR052216">
    <property type="entry name" value="CRISPR_Csm3_endoribonuclease"/>
</dbReference>
<proteinExistence type="predicted"/>
<dbReference type="CDD" id="cd09726">
    <property type="entry name" value="RAMP_I_III"/>
    <property type="match status" value="2"/>
</dbReference>
<dbReference type="Proteomes" id="UP001336314">
    <property type="component" value="Unassembled WGS sequence"/>
</dbReference>
<feature type="domain" description="CRISPR type III-associated protein" evidence="2">
    <location>
        <begin position="11"/>
        <end position="192"/>
    </location>
</feature>
<comment type="caution">
    <text evidence="3">The sequence shown here is derived from an EMBL/GenBank/DDBJ whole genome shotgun (WGS) entry which is preliminary data.</text>
</comment>